<dbReference type="Proteomes" id="UP000501534">
    <property type="component" value="Chromosome"/>
</dbReference>
<keyword evidence="7" id="KW-1185">Reference proteome</keyword>
<dbReference type="InterPro" id="IPR020846">
    <property type="entry name" value="MFS_dom"/>
</dbReference>
<dbReference type="AlphaFoldDB" id="A0A6M4GXB9"/>
<dbReference type="Gene3D" id="1.20.1250.20">
    <property type="entry name" value="MFS general substrate transporter like domains"/>
    <property type="match status" value="2"/>
</dbReference>
<feature type="transmembrane region" description="Helical" evidence="4">
    <location>
        <begin position="81"/>
        <end position="102"/>
    </location>
</feature>
<keyword evidence="2 4" id="KW-1133">Transmembrane helix</keyword>
<accession>A0A6M4GXB9</accession>
<dbReference type="SUPFAM" id="SSF103473">
    <property type="entry name" value="MFS general substrate transporter"/>
    <property type="match status" value="1"/>
</dbReference>
<keyword evidence="3 4" id="KW-0472">Membrane</keyword>
<feature type="transmembrane region" description="Helical" evidence="4">
    <location>
        <begin position="151"/>
        <end position="171"/>
    </location>
</feature>
<gene>
    <name evidence="6" type="ORF">DSM104443_01281</name>
</gene>
<dbReference type="PANTHER" id="PTHR23542:SF1">
    <property type="entry name" value="MAJOR FACILITATOR SUPERFAMILY (MFS) PROFILE DOMAIN-CONTAINING PROTEIN"/>
    <property type="match status" value="1"/>
</dbReference>
<evidence type="ECO:0000256" key="2">
    <source>
        <dbReference type="ARBA" id="ARBA00022989"/>
    </source>
</evidence>
<keyword evidence="1 4" id="KW-0812">Transmembrane</keyword>
<evidence type="ECO:0000313" key="7">
    <source>
        <dbReference type="Proteomes" id="UP000501534"/>
    </source>
</evidence>
<organism evidence="6 7">
    <name type="scientific">Usitatibacter rugosus</name>
    <dbReference type="NCBI Taxonomy" id="2732067"/>
    <lineage>
        <taxon>Bacteria</taxon>
        <taxon>Pseudomonadati</taxon>
        <taxon>Pseudomonadota</taxon>
        <taxon>Betaproteobacteria</taxon>
        <taxon>Nitrosomonadales</taxon>
        <taxon>Usitatibacteraceae</taxon>
        <taxon>Usitatibacter</taxon>
    </lineage>
</organism>
<evidence type="ECO:0000256" key="1">
    <source>
        <dbReference type="ARBA" id="ARBA00022692"/>
    </source>
</evidence>
<dbReference type="InterPro" id="IPR036259">
    <property type="entry name" value="MFS_trans_sf"/>
</dbReference>
<feature type="transmembrane region" description="Helical" evidence="4">
    <location>
        <begin position="284"/>
        <end position="301"/>
    </location>
</feature>
<evidence type="ECO:0000256" key="4">
    <source>
        <dbReference type="SAM" id="Phobius"/>
    </source>
</evidence>
<feature type="transmembrane region" description="Helical" evidence="4">
    <location>
        <begin position="108"/>
        <end position="131"/>
    </location>
</feature>
<dbReference type="KEGG" id="uru:DSM104443_01281"/>
<evidence type="ECO:0000313" key="6">
    <source>
        <dbReference type="EMBL" id="QJR10227.1"/>
    </source>
</evidence>
<name>A0A6M4GXB9_9PROT</name>
<feature type="transmembrane region" description="Helical" evidence="4">
    <location>
        <begin position="371"/>
        <end position="393"/>
    </location>
</feature>
<dbReference type="InterPro" id="IPR011701">
    <property type="entry name" value="MFS"/>
</dbReference>
<reference evidence="6 7" key="1">
    <citation type="submission" date="2020-04" db="EMBL/GenBank/DDBJ databases">
        <title>Usitatibacter rugosus gen. nov., sp. nov. and Usitatibacter palustris sp. nov., novel members of Usitatibacteraceae fam. nov. within the order Nitrosomonadales isolated from soil.</title>
        <authorList>
            <person name="Huber K.J."/>
            <person name="Neumann-Schaal M."/>
            <person name="Geppert A."/>
            <person name="Luckner M."/>
            <person name="Wanner G."/>
            <person name="Overmann J."/>
        </authorList>
    </citation>
    <scope>NUCLEOTIDE SEQUENCE [LARGE SCALE GENOMIC DNA]</scope>
    <source>
        <strain evidence="6 7">0125_3</strain>
    </source>
</reference>
<feature type="transmembrane region" description="Helical" evidence="4">
    <location>
        <begin position="220"/>
        <end position="240"/>
    </location>
</feature>
<evidence type="ECO:0000259" key="5">
    <source>
        <dbReference type="PROSITE" id="PS50850"/>
    </source>
</evidence>
<evidence type="ECO:0000256" key="3">
    <source>
        <dbReference type="ARBA" id="ARBA00023136"/>
    </source>
</evidence>
<feature type="domain" description="Major facilitator superfamily (MFS) profile" evidence="5">
    <location>
        <begin position="218"/>
        <end position="405"/>
    </location>
</feature>
<feature type="transmembrane region" description="Helical" evidence="4">
    <location>
        <begin position="177"/>
        <end position="200"/>
    </location>
</feature>
<proteinExistence type="predicted"/>
<feature type="transmembrane region" description="Helical" evidence="4">
    <location>
        <begin position="252"/>
        <end position="272"/>
    </location>
</feature>
<dbReference type="Pfam" id="PF07690">
    <property type="entry name" value="MFS_1"/>
    <property type="match status" value="1"/>
</dbReference>
<feature type="transmembrane region" description="Helical" evidence="4">
    <location>
        <begin position="307"/>
        <end position="330"/>
    </location>
</feature>
<feature type="transmembrane region" description="Helical" evidence="4">
    <location>
        <begin position="342"/>
        <end position="365"/>
    </location>
</feature>
<protein>
    <recommendedName>
        <fullName evidence="5">Major facilitator superfamily (MFS) profile domain-containing protein</fullName>
    </recommendedName>
</protein>
<dbReference type="EMBL" id="CP053069">
    <property type="protein sequence ID" value="QJR10227.1"/>
    <property type="molecule type" value="Genomic_DNA"/>
</dbReference>
<feature type="transmembrane region" description="Helical" evidence="4">
    <location>
        <begin position="48"/>
        <end position="69"/>
    </location>
</feature>
<dbReference type="PROSITE" id="PS50850">
    <property type="entry name" value="MFS"/>
    <property type="match status" value="1"/>
</dbReference>
<dbReference type="GO" id="GO:0022857">
    <property type="term" value="F:transmembrane transporter activity"/>
    <property type="evidence" value="ECO:0007669"/>
    <property type="project" value="InterPro"/>
</dbReference>
<feature type="transmembrane region" description="Helical" evidence="4">
    <location>
        <begin position="20"/>
        <end position="42"/>
    </location>
</feature>
<sequence>MQPFFRRYLDFLRQPDVATLMVVALLSRMPIGMVGFAMLMFLREHLGSFTLAGSASGIFFLSMAIAAPIQGRLIDRKGPRLPLIVTGLVQPIALACVIASTLAGMSFAVVAIAVAVSGAFAQPITVLTRTIWRHRFESEEDRRTAFSLDSVLIEINFTAGPAIIALVLAVFGTTVAFGLAIGVVVASFVIYQVSPALSYFKREPAGERHFLGPLTEPRLWLLFLASFGLTTSFGLLEVGYPGYGTYLGSPATAGLLLALNGLGSAFGGAIFGGLRLKLPVERQFVAAMGLMTIPLLLHLPVIDVPVLFAVVAFLAGMLIAPSIASQSVLVSRLAPAKYATEAFTWSSTFIVTGLGAGMALGGTLIETYGLPSVFATAAALAFAMALLAFALPVSPAPSVSPRPAE</sequence>
<dbReference type="PANTHER" id="PTHR23542">
    <property type="match status" value="1"/>
</dbReference>